<dbReference type="Gene3D" id="3.30.2310.20">
    <property type="entry name" value="RelE-like"/>
    <property type="match status" value="1"/>
</dbReference>
<evidence type="ECO:0000313" key="2">
    <source>
        <dbReference type="EMBL" id="MBS3647032.1"/>
    </source>
</evidence>
<protein>
    <submittedName>
        <fullName evidence="2">Type II toxin-antitoxin system RelE/ParE family toxin</fullName>
    </submittedName>
</protein>
<dbReference type="InterPro" id="IPR007712">
    <property type="entry name" value="RelE/ParE_toxin"/>
</dbReference>
<sequence>MTHTVLLSGAAWDDIAELLEFLVPRAGESVARAYVDRLIGFCEGFSLFPERGTRRDDISPGLRTVGYRRQATIAFRVEADRVIILRILYGGRDLSRLLDEE</sequence>
<comment type="caution">
    <text evidence="2">The sequence shown here is derived from an EMBL/GenBank/DDBJ whole genome shotgun (WGS) entry which is preliminary data.</text>
</comment>
<keyword evidence="3" id="KW-1185">Reference proteome</keyword>
<reference evidence="2" key="1">
    <citation type="submission" date="2021-04" db="EMBL/GenBank/DDBJ databases">
        <title>Pseudaminobacter soli sp. nov., isolated from paddy soil contaminated by heavy metals.</title>
        <authorList>
            <person name="Zhang K."/>
        </authorList>
    </citation>
    <scope>NUCLEOTIDE SEQUENCE</scope>
    <source>
        <strain evidence="2">19-2017</strain>
    </source>
</reference>
<keyword evidence="1" id="KW-1277">Toxin-antitoxin system</keyword>
<gene>
    <name evidence="2" type="ORF">KEU06_00125</name>
</gene>
<dbReference type="AlphaFoldDB" id="A0A942DVG9"/>
<dbReference type="Pfam" id="PF05016">
    <property type="entry name" value="ParE_toxin"/>
    <property type="match status" value="1"/>
</dbReference>
<dbReference type="RefSeq" id="WP_188252607.1">
    <property type="nucleotide sequence ID" value="NZ_JABVCF010000001.1"/>
</dbReference>
<evidence type="ECO:0000313" key="3">
    <source>
        <dbReference type="Proteomes" id="UP000680348"/>
    </source>
</evidence>
<dbReference type="EMBL" id="JAGWCR010000001">
    <property type="protein sequence ID" value="MBS3647032.1"/>
    <property type="molecule type" value="Genomic_DNA"/>
</dbReference>
<organism evidence="2 3">
    <name type="scientific">Pseudaminobacter soli</name>
    <name type="common">ex Zhang et al. 2022</name>
    <dbReference type="NCBI Taxonomy" id="2831468"/>
    <lineage>
        <taxon>Bacteria</taxon>
        <taxon>Pseudomonadati</taxon>
        <taxon>Pseudomonadota</taxon>
        <taxon>Alphaproteobacteria</taxon>
        <taxon>Hyphomicrobiales</taxon>
        <taxon>Phyllobacteriaceae</taxon>
        <taxon>Pseudaminobacter</taxon>
    </lineage>
</organism>
<evidence type="ECO:0000256" key="1">
    <source>
        <dbReference type="ARBA" id="ARBA00022649"/>
    </source>
</evidence>
<proteinExistence type="predicted"/>
<dbReference type="Proteomes" id="UP000680348">
    <property type="component" value="Unassembled WGS sequence"/>
</dbReference>
<name>A0A942DVG9_9HYPH</name>
<accession>A0A942DVG9</accession>
<dbReference type="InterPro" id="IPR035093">
    <property type="entry name" value="RelE/ParE_toxin_dom_sf"/>
</dbReference>